<evidence type="ECO:0000256" key="2">
    <source>
        <dbReference type="ARBA" id="ARBA00022670"/>
    </source>
</evidence>
<feature type="active site" description="Charge relay system" evidence="6 7">
    <location>
        <position position="450"/>
    </location>
</feature>
<proteinExistence type="inferred from homology"/>
<gene>
    <name evidence="10" type="ORF">OLC1_LOCUS22447</name>
</gene>
<evidence type="ECO:0000256" key="1">
    <source>
        <dbReference type="ARBA" id="ARBA00011073"/>
    </source>
</evidence>
<dbReference type="InterPro" id="IPR023828">
    <property type="entry name" value="Peptidase_S8_Ser-AS"/>
</dbReference>
<dbReference type="PROSITE" id="PS00138">
    <property type="entry name" value="SUBTILASE_SER"/>
    <property type="match status" value="1"/>
</dbReference>
<keyword evidence="4 7" id="KW-0378">Hydrolase</keyword>
<evidence type="ECO:0000256" key="4">
    <source>
        <dbReference type="ARBA" id="ARBA00022801"/>
    </source>
</evidence>
<dbReference type="InterPro" id="IPR041469">
    <property type="entry name" value="Subtilisin-like_FN3"/>
</dbReference>
<dbReference type="Gene3D" id="3.50.30.30">
    <property type="match status" value="1"/>
</dbReference>
<evidence type="ECO:0000313" key="11">
    <source>
        <dbReference type="Proteomes" id="UP001161247"/>
    </source>
</evidence>
<dbReference type="InterPro" id="IPR036852">
    <property type="entry name" value="Peptidase_S8/S53_dom_sf"/>
</dbReference>
<dbReference type="PANTHER" id="PTHR10795">
    <property type="entry name" value="PROPROTEIN CONVERTASE SUBTILISIN/KEXIN"/>
    <property type="match status" value="1"/>
</dbReference>
<dbReference type="PROSITE" id="PS51892">
    <property type="entry name" value="SUBTILASE"/>
    <property type="match status" value="1"/>
</dbReference>
<name>A0AAV1E8P4_OLDCO</name>
<dbReference type="InterPro" id="IPR015500">
    <property type="entry name" value="Peptidase_S8_subtilisin-rel"/>
</dbReference>
<evidence type="ECO:0000256" key="3">
    <source>
        <dbReference type="ARBA" id="ARBA00022729"/>
    </source>
</evidence>
<organism evidence="10 11">
    <name type="scientific">Oldenlandia corymbosa var. corymbosa</name>
    <dbReference type="NCBI Taxonomy" id="529605"/>
    <lineage>
        <taxon>Eukaryota</taxon>
        <taxon>Viridiplantae</taxon>
        <taxon>Streptophyta</taxon>
        <taxon>Embryophyta</taxon>
        <taxon>Tracheophyta</taxon>
        <taxon>Spermatophyta</taxon>
        <taxon>Magnoliopsida</taxon>
        <taxon>eudicotyledons</taxon>
        <taxon>Gunneridae</taxon>
        <taxon>Pentapetalae</taxon>
        <taxon>asterids</taxon>
        <taxon>lamiids</taxon>
        <taxon>Gentianales</taxon>
        <taxon>Rubiaceae</taxon>
        <taxon>Rubioideae</taxon>
        <taxon>Spermacoceae</taxon>
        <taxon>Hedyotis-Oldenlandia complex</taxon>
        <taxon>Oldenlandia</taxon>
    </lineage>
</organism>
<comment type="similarity">
    <text evidence="1 7">Belongs to the peptidase S8 family.</text>
</comment>
<feature type="active site" description="Charge relay system" evidence="6 7">
    <location>
        <position position="131"/>
    </location>
</feature>
<dbReference type="EMBL" id="OX459125">
    <property type="protein sequence ID" value="CAI9116059.1"/>
    <property type="molecule type" value="Genomic_DNA"/>
</dbReference>
<keyword evidence="2 7" id="KW-0645">Protease</keyword>
<sequence>MLCPQDLDALKKFSGYVSTTESRRIKLQTTRSPNFLGLNQNIGLWPLSGYGHDSIIGIVDSGIWPEKPSFSDRGMSEIPSRWKGECENATDFNSTMCNRKLIGARHFSKGIFAEDPDAEIPINSPRDTIGHGTHCASISSGGYVESAAYGGYGLGVARGAAPNSRIAVYKAYFSDGKGSEIGTSADILAAINQAIVDGVDVLSLSIGEEGTFYEKLLAAGTFSAMRKGIFVSMAAGNDGDFPNDFPWVLNVGAGTIDREFGGTVLLSNGGTIQGQSMYTGEALLSEIPLIDLKTCQDAHEVHKYRSKIVVCQPQGNLSIDELRDLVFMVKGVRGAVFIANFIDYDDVIKTRYPALFVTPRDGKTILEYTRTSPNPTARMVFGETRIDTKPSPEVAGFSSKGPSLNCPLVLKPDILAPGENILVSWSPYYWAGDVESMETYGWFRFSSGTSMAAPHAAGIGAMLRVAHPDWSPAAIRSAMLTTADVVDNIGEPIKDVESGGRNANPFEMGCGHLNPNRAVDPGLIYNASAQDYINLLCAMNDIREQIFAVVGSFGFDCGNSSSDLNYPSFMVLYEPDDGVDSLIWEFKRRVTNVVDGGSRYKAFVTAPKDSNVTVSPNFLEFNSKNEEQTYTLILRYAGAKNGTVTFGHLKWAQENGNHTVSSLIAISQKNYRSG</sequence>
<dbReference type="CDD" id="cd04852">
    <property type="entry name" value="Peptidases_S8_3"/>
    <property type="match status" value="1"/>
</dbReference>
<reference evidence="10" key="1">
    <citation type="submission" date="2023-03" db="EMBL/GenBank/DDBJ databases">
        <authorList>
            <person name="Julca I."/>
        </authorList>
    </citation>
    <scope>NUCLEOTIDE SEQUENCE</scope>
</reference>
<dbReference type="GO" id="GO:0006508">
    <property type="term" value="P:proteolysis"/>
    <property type="evidence" value="ECO:0007669"/>
    <property type="project" value="UniProtKB-KW"/>
</dbReference>
<dbReference type="Pfam" id="PF00082">
    <property type="entry name" value="Peptidase_S8"/>
    <property type="match status" value="1"/>
</dbReference>
<feature type="active site" description="Charge relay system" evidence="6 7">
    <location>
        <position position="60"/>
    </location>
</feature>
<evidence type="ECO:0000256" key="6">
    <source>
        <dbReference type="PIRSR" id="PIRSR615500-1"/>
    </source>
</evidence>
<keyword evidence="5 7" id="KW-0720">Serine protease</keyword>
<dbReference type="PRINTS" id="PR00723">
    <property type="entry name" value="SUBTILISIN"/>
</dbReference>
<evidence type="ECO:0000256" key="7">
    <source>
        <dbReference type="PROSITE-ProRule" id="PRU01240"/>
    </source>
</evidence>
<dbReference type="Pfam" id="PF17766">
    <property type="entry name" value="fn3_6"/>
    <property type="match status" value="1"/>
</dbReference>
<feature type="domain" description="Peptidase S8/S53" evidence="8">
    <location>
        <begin position="51"/>
        <end position="509"/>
    </location>
</feature>
<evidence type="ECO:0000259" key="9">
    <source>
        <dbReference type="Pfam" id="PF17766"/>
    </source>
</evidence>
<feature type="domain" description="Subtilisin-like protease fibronectin type-III" evidence="9">
    <location>
        <begin position="563"/>
        <end position="666"/>
    </location>
</feature>
<dbReference type="FunFam" id="3.40.50.200:FF:000006">
    <property type="entry name" value="Subtilisin-like protease SBT1.5"/>
    <property type="match status" value="1"/>
</dbReference>
<evidence type="ECO:0000313" key="10">
    <source>
        <dbReference type="EMBL" id="CAI9116059.1"/>
    </source>
</evidence>
<dbReference type="SUPFAM" id="SSF52743">
    <property type="entry name" value="Subtilisin-like"/>
    <property type="match status" value="1"/>
</dbReference>
<dbReference type="InterPro" id="IPR045051">
    <property type="entry name" value="SBT"/>
</dbReference>
<accession>A0AAV1E8P4</accession>
<dbReference type="Gene3D" id="3.40.50.200">
    <property type="entry name" value="Peptidase S8/S53 domain"/>
    <property type="match status" value="1"/>
</dbReference>
<evidence type="ECO:0000256" key="5">
    <source>
        <dbReference type="ARBA" id="ARBA00022825"/>
    </source>
</evidence>
<dbReference type="InterPro" id="IPR000209">
    <property type="entry name" value="Peptidase_S8/S53_dom"/>
</dbReference>
<dbReference type="Gene3D" id="2.60.40.2310">
    <property type="match status" value="1"/>
</dbReference>
<keyword evidence="3" id="KW-0732">Signal</keyword>
<dbReference type="GO" id="GO:0004252">
    <property type="term" value="F:serine-type endopeptidase activity"/>
    <property type="evidence" value="ECO:0007669"/>
    <property type="project" value="UniProtKB-UniRule"/>
</dbReference>
<dbReference type="AlphaFoldDB" id="A0AAV1E8P4"/>
<keyword evidence="11" id="KW-1185">Reference proteome</keyword>
<protein>
    <submittedName>
        <fullName evidence="10">OLC1v1017109C1</fullName>
    </submittedName>
</protein>
<evidence type="ECO:0000259" key="8">
    <source>
        <dbReference type="Pfam" id="PF00082"/>
    </source>
</evidence>
<dbReference type="CDD" id="cd02120">
    <property type="entry name" value="PA_subtilisin_like"/>
    <property type="match status" value="1"/>
</dbReference>
<dbReference type="InterPro" id="IPR034197">
    <property type="entry name" value="Peptidases_S8_3"/>
</dbReference>
<dbReference type="Proteomes" id="UP001161247">
    <property type="component" value="Chromosome 8"/>
</dbReference>